<evidence type="ECO:0000313" key="8">
    <source>
        <dbReference type="EMBL" id="MDR6512502.1"/>
    </source>
</evidence>
<keyword evidence="3 6" id="KW-1133">Transmembrane helix</keyword>
<feature type="compositionally biased region" description="Basic residues" evidence="5">
    <location>
        <begin position="11"/>
        <end position="23"/>
    </location>
</feature>
<dbReference type="PROSITE" id="PS50929">
    <property type="entry name" value="ABC_TM1F"/>
    <property type="match status" value="1"/>
</dbReference>
<keyword evidence="8" id="KW-0067">ATP-binding</keyword>
<feature type="transmembrane region" description="Helical" evidence="6">
    <location>
        <begin position="153"/>
        <end position="175"/>
    </location>
</feature>
<feature type="transmembrane region" description="Helical" evidence="6">
    <location>
        <begin position="80"/>
        <end position="104"/>
    </location>
</feature>
<evidence type="ECO:0000259" key="7">
    <source>
        <dbReference type="PROSITE" id="PS50929"/>
    </source>
</evidence>
<dbReference type="PANTHER" id="PTHR43394">
    <property type="entry name" value="ATP-DEPENDENT PERMEASE MDL1, MITOCHONDRIAL"/>
    <property type="match status" value="1"/>
</dbReference>
<dbReference type="Pfam" id="PF00664">
    <property type="entry name" value="ABC_membrane"/>
    <property type="match status" value="1"/>
</dbReference>
<dbReference type="InterPro" id="IPR036640">
    <property type="entry name" value="ABC1_TM_sf"/>
</dbReference>
<feature type="region of interest" description="Disordered" evidence="5">
    <location>
        <begin position="1"/>
        <end position="24"/>
    </location>
</feature>
<gene>
    <name evidence="8" type="ORF">J2792_003387</name>
</gene>
<evidence type="ECO:0000256" key="4">
    <source>
        <dbReference type="ARBA" id="ARBA00023136"/>
    </source>
</evidence>
<dbReference type="EMBL" id="JAVDRD010000010">
    <property type="protein sequence ID" value="MDR6512502.1"/>
    <property type="molecule type" value="Genomic_DNA"/>
</dbReference>
<evidence type="ECO:0000256" key="6">
    <source>
        <dbReference type="SAM" id="Phobius"/>
    </source>
</evidence>
<comment type="subcellular location">
    <subcellularLocation>
        <location evidence="1">Cell membrane</location>
        <topology evidence="1">Multi-pass membrane protein</topology>
    </subcellularLocation>
</comment>
<dbReference type="Proteomes" id="UP001184150">
    <property type="component" value="Unassembled WGS sequence"/>
</dbReference>
<evidence type="ECO:0000256" key="3">
    <source>
        <dbReference type="ARBA" id="ARBA00022989"/>
    </source>
</evidence>
<keyword evidence="4 6" id="KW-0472">Membrane</keyword>
<protein>
    <submittedName>
        <fullName evidence="8">ABC transport system ATP-binding protein</fullName>
    </submittedName>
</protein>
<name>A0ABU1MQE4_9SPHN</name>
<organism evidence="8 9">
    <name type="scientific">Novosphingobium capsulatum</name>
    <dbReference type="NCBI Taxonomy" id="13688"/>
    <lineage>
        <taxon>Bacteria</taxon>
        <taxon>Pseudomonadati</taxon>
        <taxon>Pseudomonadota</taxon>
        <taxon>Alphaproteobacteria</taxon>
        <taxon>Sphingomonadales</taxon>
        <taxon>Sphingomonadaceae</taxon>
        <taxon>Novosphingobium</taxon>
    </lineage>
</organism>
<keyword evidence="8" id="KW-0547">Nucleotide-binding</keyword>
<dbReference type="InterPro" id="IPR027417">
    <property type="entry name" value="P-loop_NTPase"/>
</dbReference>
<evidence type="ECO:0000256" key="2">
    <source>
        <dbReference type="ARBA" id="ARBA00022692"/>
    </source>
</evidence>
<feature type="region of interest" description="Disordered" evidence="5">
    <location>
        <begin position="566"/>
        <end position="588"/>
    </location>
</feature>
<dbReference type="InterPro" id="IPR039421">
    <property type="entry name" value="Type_1_exporter"/>
</dbReference>
<dbReference type="Gene3D" id="1.20.1560.10">
    <property type="entry name" value="ABC transporter type 1, transmembrane domain"/>
    <property type="match status" value="1"/>
</dbReference>
<dbReference type="InterPro" id="IPR011527">
    <property type="entry name" value="ABC1_TM_dom"/>
</dbReference>
<keyword evidence="2 6" id="KW-0812">Transmembrane</keyword>
<feature type="transmembrane region" description="Helical" evidence="6">
    <location>
        <begin position="181"/>
        <end position="201"/>
    </location>
</feature>
<comment type="caution">
    <text evidence="8">The sequence shown here is derived from an EMBL/GenBank/DDBJ whole genome shotgun (WGS) entry which is preliminary data.</text>
</comment>
<dbReference type="SUPFAM" id="SSF90123">
    <property type="entry name" value="ABC transporter transmembrane region"/>
    <property type="match status" value="1"/>
</dbReference>
<evidence type="ECO:0000256" key="5">
    <source>
        <dbReference type="SAM" id="MobiDB-lite"/>
    </source>
</evidence>
<dbReference type="PANTHER" id="PTHR43394:SF4">
    <property type="entry name" value="TOXIN SECRETION ABC TRANSPORTER ATP-BINDING PROTEIN"/>
    <property type="match status" value="1"/>
</dbReference>
<dbReference type="RefSeq" id="WP_309806038.1">
    <property type="nucleotide sequence ID" value="NZ_JAVDRD010000010.1"/>
</dbReference>
<feature type="transmembrane region" description="Helical" evidence="6">
    <location>
        <begin position="267"/>
        <end position="290"/>
    </location>
</feature>
<proteinExistence type="predicted"/>
<dbReference type="GO" id="GO:0005524">
    <property type="term" value="F:ATP binding"/>
    <property type="evidence" value="ECO:0007669"/>
    <property type="project" value="UniProtKB-KW"/>
</dbReference>
<evidence type="ECO:0000256" key="1">
    <source>
        <dbReference type="ARBA" id="ARBA00004651"/>
    </source>
</evidence>
<reference evidence="8 9" key="1">
    <citation type="submission" date="2023-07" db="EMBL/GenBank/DDBJ databases">
        <title>Sorghum-associated microbial communities from plants grown in Nebraska, USA.</title>
        <authorList>
            <person name="Schachtman D."/>
        </authorList>
    </citation>
    <scope>NUCLEOTIDE SEQUENCE [LARGE SCALE GENOMIC DNA]</scope>
    <source>
        <strain evidence="8 9">DS1027</strain>
    </source>
</reference>
<evidence type="ECO:0000313" key="9">
    <source>
        <dbReference type="Proteomes" id="UP001184150"/>
    </source>
</evidence>
<accession>A0ABU1MQE4</accession>
<dbReference type="Gene3D" id="3.40.50.300">
    <property type="entry name" value="P-loop containing nucleotide triphosphate hydrolases"/>
    <property type="match status" value="1"/>
</dbReference>
<dbReference type="SUPFAM" id="SSF52540">
    <property type="entry name" value="P-loop containing nucleoside triphosphate hydrolases"/>
    <property type="match status" value="1"/>
</dbReference>
<feature type="transmembrane region" description="Helical" evidence="6">
    <location>
        <begin position="45"/>
        <end position="68"/>
    </location>
</feature>
<keyword evidence="9" id="KW-1185">Reference proteome</keyword>
<sequence length="588" mass="63401">MDARDHTAAHSPHHHGAHHSHRPTMRDLRRWASLVMAPDKAFIRLALVFGAAISLLSLATPISVQLLINAVANIALPAPLFTLALVLFALLLLAGALMALRVAVMARFEQRFFARLMAEITTRAIHAQNPFFVDARHGDLFNRFFDMGTVQKALTSLVIGGFAIVLQSLVGLVVTSFYHPFFLAFNVVLVLVVLVIWRAWLLPSLDSAVAKSHAKHAAAHWLESLGASNGFYKSGRHISFAIDRSEAMTATYVAAHRRHFRHTFSQTLCLLLLYALASAGLLAMGGWLILQGELSVGQLVAAELILSGVFYGIAQLGGYLEVFYDLAAGLEELALFWDVPQEAPPAADAIGPAHGAIRFQGVVLGNHRLDFAIDSGEHVGVLAAPGVERSVATLLKRLATPERGLVRVGGADLGSFDMVRLRADVIVLDRPTIVEMTVRDYLRLSGSGRAGSGRADTQWQGGAMLDALALVGLEERVSALPQGLDTMLSSSGWPLAVGETMLLKLAGAILASPRVLMLSPLYDMLDPARLSRVLNALRPQGTTVLHFTDRPGGPAHDAWLRLGETAQQRSAERPAVEPVVPPTAGKED</sequence>
<feature type="domain" description="ABC transmembrane type-1" evidence="7">
    <location>
        <begin position="45"/>
        <end position="325"/>
    </location>
</feature>